<evidence type="ECO:0000313" key="3">
    <source>
        <dbReference type="EMBL" id="BAO44169.1"/>
    </source>
</evidence>
<keyword evidence="2" id="KW-0812">Transmembrane</keyword>
<protein>
    <submittedName>
        <fullName evidence="3">Uncharacterized protein</fullName>
    </submittedName>
</protein>
<evidence type="ECO:0000256" key="1">
    <source>
        <dbReference type="SAM" id="MobiDB-lite"/>
    </source>
</evidence>
<keyword evidence="4" id="KW-1185">Reference proteome</keyword>
<dbReference type="AlphaFoldDB" id="A0A7U6JH66"/>
<feature type="region of interest" description="Disordered" evidence="1">
    <location>
        <begin position="66"/>
        <end position="126"/>
    </location>
</feature>
<feature type="transmembrane region" description="Helical" evidence="2">
    <location>
        <begin position="14"/>
        <end position="33"/>
    </location>
</feature>
<accession>A0A7U6JH66</accession>
<proteinExistence type="predicted"/>
<keyword evidence="2" id="KW-1133">Transmembrane helix</keyword>
<evidence type="ECO:0000256" key="2">
    <source>
        <dbReference type="SAM" id="Phobius"/>
    </source>
</evidence>
<name>A0A7U6JH66_9GAMM</name>
<organism evidence="3 4">
    <name type="scientific">Thiolapillus brandeum</name>
    <dbReference type="NCBI Taxonomy" id="1076588"/>
    <lineage>
        <taxon>Bacteria</taxon>
        <taxon>Pseudomonadati</taxon>
        <taxon>Pseudomonadota</taxon>
        <taxon>Gammaproteobacteria</taxon>
        <taxon>Chromatiales</taxon>
        <taxon>Sedimenticolaceae</taxon>
        <taxon>Thiolapillus</taxon>
    </lineage>
</organism>
<dbReference type="Proteomes" id="UP000031631">
    <property type="component" value="Chromosome"/>
</dbReference>
<keyword evidence="2" id="KW-0472">Membrane</keyword>
<dbReference type="KEGG" id="tbn:TBH_C1244"/>
<sequence>MGQAMEAVENKRELRFSLGGWLVFALLVHLLLMRQLSMDFRPRGNVESASLPLEVVLDHRISAASQTPVAAQPSADEPAPTAQPSPVKKEQAEPVPSNPRKAKTNKPERRSGTAHTEVVRPPPKIDARQLEESLRSYRLPEQGGQEPFTRILPQGLDSGAFSANTAARINARIREYDGRGGAEVVRVRRFGKKDRCFLVHREGFDVEREDWDPGMETMVGYGAEEIACE</sequence>
<gene>
    <name evidence="3" type="ORF">TBH_C1244</name>
</gene>
<dbReference type="EMBL" id="AP012273">
    <property type="protein sequence ID" value="BAO44169.1"/>
    <property type="molecule type" value="Genomic_DNA"/>
</dbReference>
<evidence type="ECO:0000313" key="4">
    <source>
        <dbReference type="Proteomes" id="UP000031631"/>
    </source>
</evidence>
<reference evidence="3 4" key="1">
    <citation type="journal article" date="2014" name="PLoS ONE">
        <title>Physiological and genomic features of a novel sulfur-oxidizing gammaproteobacterium belonging to a previously uncultivated symbiotic lineage isolated from a hydrothermal vent.</title>
        <authorList>
            <person name="Nunoura T."/>
            <person name="Takaki Y."/>
            <person name="Kazama H."/>
            <person name="Kakuta J."/>
            <person name="Shimamura S."/>
            <person name="Makita H."/>
            <person name="Hirai M."/>
            <person name="Miyazaki M."/>
            <person name="Takai K."/>
        </authorList>
    </citation>
    <scope>NUCLEOTIDE SEQUENCE [LARGE SCALE GENOMIC DNA]</scope>
    <source>
        <strain evidence="3 4">Hiromi1</strain>
    </source>
</reference>